<name>U4KU75_PYROM</name>
<evidence type="ECO:0000256" key="2">
    <source>
        <dbReference type="SAM" id="Phobius"/>
    </source>
</evidence>
<protein>
    <submittedName>
        <fullName evidence="3">Uncharacterized protein</fullName>
    </submittedName>
</protein>
<accession>U4KU75</accession>
<feature type="compositionally biased region" description="Basic and acidic residues" evidence="1">
    <location>
        <begin position="1"/>
        <end position="17"/>
    </location>
</feature>
<proteinExistence type="predicted"/>
<sequence>MTHNDIKTSDVDLEKQPLKTKVRRRTPANVPPVPKKRAYDPASNLNYWRNFIIYYFCLFVVIWATGYLPHNRRPLTEDTPSLPSNPRPDEVMRSVPICKDGFTRALLDSEGHLMSINDERGYNGVAYETCIVWLQCDPP</sequence>
<evidence type="ECO:0000313" key="3">
    <source>
        <dbReference type="EMBL" id="CCX04487.1"/>
    </source>
</evidence>
<feature type="region of interest" description="Disordered" evidence="1">
    <location>
        <begin position="1"/>
        <end position="34"/>
    </location>
</feature>
<keyword evidence="2" id="KW-0472">Membrane</keyword>
<reference evidence="3 4" key="1">
    <citation type="journal article" date="2013" name="PLoS Genet.">
        <title>The genome and development-dependent transcriptomes of Pyronema confluens: a window into fungal evolution.</title>
        <authorList>
            <person name="Traeger S."/>
            <person name="Altegoer F."/>
            <person name="Freitag M."/>
            <person name="Gabaldon T."/>
            <person name="Kempken F."/>
            <person name="Kumar A."/>
            <person name="Marcet-Houben M."/>
            <person name="Poggeler S."/>
            <person name="Stajich J.E."/>
            <person name="Nowrousian M."/>
        </authorList>
    </citation>
    <scope>NUCLEOTIDE SEQUENCE [LARGE SCALE GENOMIC DNA]</scope>
    <source>
        <strain evidence="4">CBS 100304</strain>
        <tissue evidence="3">Vegetative mycelium</tissue>
    </source>
</reference>
<keyword evidence="2" id="KW-1133">Transmembrane helix</keyword>
<keyword evidence="2" id="KW-0812">Transmembrane</keyword>
<dbReference type="Proteomes" id="UP000018144">
    <property type="component" value="Unassembled WGS sequence"/>
</dbReference>
<gene>
    <name evidence="3" type="ORF">PCON_02457</name>
</gene>
<organism evidence="3 4">
    <name type="scientific">Pyronema omphalodes (strain CBS 100304)</name>
    <name type="common">Pyronema confluens</name>
    <dbReference type="NCBI Taxonomy" id="1076935"/>
    <lineage>
        <taxon>Eukaryota</taxon>
        <taxon>Fungi</taxon>
        <taxon>Dikarya</taxon>
        <taxon>Ascomycota</taxon>
        <taxon>Pezizomycotina</taxon>
        <taxon>Pezizomycetes</taxon>
        <taxon>Pezizales</taxon>
        <taxon>Pyronemataceae</taxon>
        <taxon>Pyronema</taxon>
    </lineage>
</organism>
<evidence type="ECO:0000313" key="4">
    <source>
        <dbReference type="Proteomes" id="UP000018144"/>
    </source>
</evidence>
<evidence type="ECO:0000256" key="1">
    <source>
        <dbReference type="SAM" id="MobiDB-lite"/>
    </source>
</evidence>
<keyword evidence="4" id="KW-1185">Reference proteome</keyword>
<feature type="transmembrane region" description="Helical" evidence="2">
    <location>
        <begin position="51"/>
        <end position="68"/>
    </location>
</feature>
<dbReference type="AlphaFoldDB" id="U4KU75"/>
<dbReference type="EMBL" id="HF935206">
    <property type="protein sequence ID" value="CCX04487.1"/>
    <property type="molecule type" value="Genomic_DNA"/>
</dbReference>